<dbReference type="EMBL" id="CAJNOH010000149">
    <property type="protein sequence ID" value="CAF0908256.1"/>
    <property type="molecule type" value="Genomic_DNA"/>
</dbReference>
<dbReference type="Proteomes" id="UP000663854">
    <property type="component" value="Unassembled WGS sequence"/>
</dbReference>
<keyword evidence="6" id="KW-1185">Reference proteome</keyword>
<dbReference type="InterPro" id="IPR001683">
    <property type="entry name" value="PX_dom"/>
</dbReference>
<dbReference type="GO" id="GO:0032266">
    <property type="term" value="F:phosphatidylinositol-3-phosphate binding"/>
    <property type="evidence" value="ECO:0007669"/>
    <property type="project" value="TreeGrafter"/>
</dbReference>
<dbReference type="PANTHER" id="PTHR46596:SF1">
    <property type="entry name" value="SORTING NEXIN-4"/>
    <property type="match status" value="1"/>
</dbReference>
<comment type="similarity">
    <text evidence="1">Belongs to the sorting nexin family.</text>
</comment>
<dbReference type="PANTHER" id="PTHR46596">
    <property type="entry name" value="SORTING NEXIN-4"/>
    <property type="match status" value="1"/>
</dbReference>
<dbReference type="Gene3D" id="3.30.1520.10">
    <property type="entry name" value="Phox-like domain"/>
    <property type="match status" value="1"/>
</dbReference>
<dbReference type="InterPro" id="IPR036871">
    <property type="entry name" value="PX_dom_sf"/>
</dbReference>
<dbReference type="Proteomes" id="UP000663870">
    <property type="component" value="Unassembled WGS sequence"/>
</dbReference>
<evidence type="ECO:0000313" key="6">
    <source>
        <dbReference type="Proteomes" id="UP000663870"/>
    </source>
</evidence>
<dbReference type="PROSITE" id="PS50195">
    <property type="entry name" value="PX"/>
    <property type="match status" value="1"/>
</dbReference>
<evidence type="ECO:0000259" key="2">
    <source>
        <dbReference type="PROSITE" id="PS50195"/>
    </source>
</evidence>
<reference evidence="4" key="1">
    <citation type="submission" date="2021-02" db="EMBL/GenBank/DDBJ databases">
        <authorList>
            <person name="Nowell W R."/>
        </authorList>
    </citation>
    <scope>NUCLEOTIDE SEQUENCE</scope>
</reference>
<dbReference type="GO" id="GO:0031201">
    <property type="term" value="C:SNARE complex"/>
    <property type="evidence" value="ECO:0007669"/>
    <property type="project" value="TreeGrafter"/>
</dbReference>
<protein>
    <recommendedName>
        <fullName evidence="2">PX domain-containing protein</fullName>
    </recommendedName>
</protein>
<evidence type="ECO:0000256" key="1">
    <source>
        <dbReference type="ARBA" id="ARBA00010883"/>
    </source>
</evidence>
<dbReference type="SUPFAM" id="SSF64268">
    <property type="entry name" value="PX domain"/>
    <property type="match status" value="1"/>
</dbReference>
<name>A0A815EC55_9BILA</name>
<dbReference type="InterPro" id="IPR034783">
    <property type="entry name" value="SNX4"/>
</dbReference>
<gene>
    <name evidence="4" type="ORF">JXQ802_LOCUS29937</name>
    <name evidence="5" type="ORF">JXQ802_LOCUS29981</name>
    <name evidence="3" type="ORF">PYM288_LOCUS9877</name>
</gene>
<feature type="domain" description="PX" evidence="2">
    <location>
        <begin position="1"/>
        <end position="141"/>
    </location>
</feature>
<sequence length="407" mass="47817">MSEINSTLYDKYDIQISNSERRNSSIAIQDCYIVYLIQCRARTGISSSQDIQSSCVFRRYSDFETLRNYLVAKYSWIIVPVLPEKTISHTWSKSHQDRTSVEVVERRRILLERFLHNLCAHPTLSSDPAVKTFLLENDGWKHIVDSSHLINKSESLIPSFKLNLMQHERTKDKRFLDGYQYAIDLNNALHCVLRSRARVADRTFQYYQSHNQLGRLFSHWSTNEDKLGDSLQRAGHFIDSYSGQIEEYLHEEDALMDFLKHQASYCDVIKSIVEKHEELSEDNNRQETKLGVKRTHRDDYANHKINFSVNSFKSKLFGENEERRYAKIESMDSDINDAVLHCQNADIRLKEFNKNALIEIDFYKTMKQEQIREILRSYCLLQVRIAKSALKSWTNIRDCFSSEQTPL</sequence>
<dbReference type="GO" id="GO:0015031">
    <property type="term" value="P:protein transport"/>
    <property type="evidence" value="ECO:0007669"/>
    <property type="project" value="InterPro"/>
</dbReference>
<dbReference type="EMBL" id="CAJNOL010001197">
    <property type="protein sequence ID" value="CAF1310242.1"/>
    <property type="molecule type" value="Genomic_DNA"/>
</dbReference>
<dbReference type="Pfam" id="PF00787">
    <property type="entry name" value="PX"/>
    <property type="match status" value="1"/>
</dbReference>
<evidence type="ECO:0000313" key="5">
    <source>
        <dbReference type="EMBL" id="CAF1310242.1"/>
    </source>
</evidence>
<dbReference type="InterPro" id="IPR027267">
    <property type="entry name" value="AH/BAR_dom_sf"/>
</dbReference>
<evidence type="ECO:0000313" key="4">
    <source>
        <dbReference type="EMBL" id="CAF1309447.1"/>
    </source>
</evidence>
<dbReference type="EMBL" id="CAJNOL010001194">
    <property type="protein sequence ID" value="CAF1309447.1"/>
    <property type="molecule type" value="Genomic_DNA"/>
</dbReference>
<dbReference type="AlphaFoldDB" id="A0A815EC55"/>
<dbReference type="Gene3D" id="1.20.1270.60">
    <property type="entry name" value="Arfaptin homology (AH) domain/BAR domain"/>
    <property type="match status" value="1"/>
</dbReference>
<accession>A0A815EC55</accession>
<dbReference type="GO" id="GO:0005886">
    <property type="term" value="C:plasma membrane"/>
    <property type="evidence" value="ECO:0007669"/>
    <property type="project" value="TreeGrafter"/>
</dbReference>
<comment type="caution">
    <text evidence="4">The sequence shown here is derived from an EMBL/GenBank/DDBJ whole genome shotgun (WGS) entry which is preliminary data.</text>
</comment>
<dbReference type="SMART" id="SM00312">
    <property type="entry name" value="PX"/>
    <property type="match status" value="1"/>
</dbReference>
<proteinExistence type="inferred from homology"/>
<evidence type="ECO:0000313" key="3">
    <source>
        <dbReference type="EMBL" id="CAF0908256.1"/>
    </source>
</evidence>
<organism evidence="4 6">
    <name type="scientific">Rotaria sordida</name>
    <dbReference type="NCBI Taxonomy" id="392033"/>
    <lineage>
        <taxon>Eukaryota</taxon>
        <taxon>Metazoa</taxon>
        <taxon>Spiralia</taxon>
        <taxon>Gnathifera</taxon>
        <taxon>Rotifera</taxon>
        <taxon>Eurotatoria</taxon>
        <taxon>Bdelloidea</taxon>
        <taxon>Philodinida</taxon>
        <taxon>Philodinidae</taxon>
        <taxon>Rotaria</taxon>
    </lineage>
</organism>
<dbReference type="GO" id="GO:2000786">
    <property type="term" value="P:positive regulation of autophagosome assembly"/>
    <property type="evidence" value="ECO:0007669"/>
    <property type="project" value="TreeGrafter"/>
</dbReference>
<dbReference type="GO" id="GO:0031901">
    <property type="term" value="C:early endosome membrane"/>
    <property type="evidence" value="ECO:0007669"/>
    <property type="project" value="TreeGrafter"/>
</dbReference>